<evidence type="ECO:0000259" key="2">
    <source>
        <dbReference type="PROSITE" id="PS50008"/>
    </source>
</evidence>
<dbReference type="Gene3D" id="3.20.20.190">
    <property type="entry name" value="Phosphatidylinositol (PI) phosphodiesterase"/>
    <property type="match status" value="1"/>
</dbReference>
<keyword evidence="1" id="KW-0812">Transmembrane</keyword>
<dbReference type="Pfam" id="PF00388">
    <property type="entry name" value="PI-PLC-X"/>
    <property type="match status" value="1"/>
</dbReference>
<sequence>MKDQINEMSKQLMHTVSNLKDPAIITILIVIIFTVILISLLYYFYVRNLPKKECQSMDALYSELNGKIRSITSSDPNCGYLFRDYYIKSAYNCCSAGSYKNDFVDLCMLKDLLKQGVRGLDFEIYSINDNPVVATSTTDNYHIKETYNYIDFAEVMNVLRDYAFVTATSPNPRDPVILHLRIKSTNQKMYQNFAKLLESYNHLLLGKDYSYENQGRNLGEVKLLDLAGKITIIVDRSNISFLECQEFYEYVNMTSNSLFMRALHYYDIAYSPDMNELIEFNRRCMTIGMPDKGANPENPSAIVLRETGTQMIAMRYQLFDTNLEESDMKFDLEGYAFILKPESLRYVPIVIDAPPPQNPKLSYATQVVSSDFYKFDV</sequence>
<feature type="transmembrane region" description="Helical" evidence="1">
    <location>
        <begin position="21"/>
        <end position="45"/>
    </location>
</feature>
<evidence type="ECO:0000256" key="1">
    <source>
        <dbReference type="SAM" id="Phobius"/>
    </source>
</evidence>
<dbReference type="PROSITE" id="PS50007">
    <property type="entry name" value="PIPLC_X_DOMAIN"/>
    <property type="match status" value="1"/>
</dbReference>
<dbReference type="GO" id="GO:0006629">
    <property type="term" value="P:lipid metabolic process"/>
    <property type="evidence" value="ECO:0007669"/>
    <property type="project" value="InterPro"/>
</dbReference>
<protein>
    <recommendedName>
        <fullName evidence="2">PI-PLC Y-box domain-containing protein</fullName>
    </recommendedName>
</protein>
<accession>A0A6C0E1M2</accession>
<organism evidence="3">
    <name type="scientific">viral metagenome</name>
    <dbReference type="NCBI Taxonomy" id="1070528"/>
    <lineage>
        <taxon>unclassified sequences</taxon>
        <taxon>metagenomes</taxon>
        <taxon>organismal metagenomes</taxon>
    </lineage>
</organism>
<dbReference type="EMBL" id="MN739721">
    <property type="protein sequence ID" value="QHT22914.1"/>
    <property type="molecule type" value="Genomic_DNA"/>
</dbReference>
<dbReference type="InterPro" id="IPR000909">
    <property type="entry name" value="PLipase_C_PInositol-sp_X_dom"/>
</dbReference>
<reference evidence="3" key="1">
    <citation type="journal article" date="2020" name="Nature">
        <title>Giant virus diversity and host interactions through global metagenomics.</title>
        <authorList>
            <person name="Schulz F."/>
            <person name="Roux S."/>
            <person name="Paez-Espino D."/>
            <person name="Jungbluth S."/>
            <person name="Walsh D.A."/>
            <person name="Denef V.J."/>
            <person name="McMahon K.D."/>
            <person name="Konstantinidis K.T."/>
            <person name="Eloe-Fadrosh E.A."/>
            <person name="Kyrpides N.C."/>
            <person name="Woyke T."/>
        </authorList>
    </citation>
    <scope>NUCLEOTIDE SEQUENCE</scope>
    <source>
        <strain evidence="3">GVMAG-M-3300023179-114</strain>
    </source>
</reference>
<feature type="domain" description="PI-PLC Y-box" evidence="2">
    <location>
        <begin position="308"/>
        <end position="345"/>
    </location>
</feature>
<evidence type="ECO:0000313" key="3">
    <source>
        <dbReference type="EMBL" id="QHT22914.1"/>
    </source>
</evidence>
<dbReference type="AlphaFoldDB" id="A0A6C0E1M2"/>
<keyword evidence="1" id="KW-0472">Membrane</keyword>
<dbReference type="PROSITE" id="PS50008">
    <property type="entry name" value="PIPLC_Y_DOMAIN"/>
    <property type="match status" value="1"/>
</dbReference>
<dbReference type="GO" id="GO:0004435">
    <property type="term" value="F:phosphatidylinositol-4,5-bisphosphate phospholipase C activity"/>
    <property type="evidence" value="ECO:0007669"/>
    <property type="project" value="InterPro"/>
</dbReference>
<dbReference type="InterPro" id="IPR001711">
    <property type="entry name" value="PLipase_C_Pinositol-sp_Y"/>
</dbReference>
<dbReference type="SUPFAM" id="SSF51695">
    <property type="entry name" value="PLC-like phosphodiesterases"/>
    <property type="match status" value="1"/>
</dbReference>
<name>A0A6C0E1M2_9ZZZZ</name>
<keyword evidence="1" id="KW-1133">Transmembrane helix</keyword>
<dbReference type="GO" id="GO:0035556">
    <property type="term" value="P:intracellular signal transduction"/>
    <property type="evidence" value="ECO:0007669"/>
    <property type="project" value="InterPro"/>
</dbReference>
<proteinExistence type="predicted"/>
<dbReference type="InterPro" id="IPR017946">
    <property type="entry name" value="PLC-like_Pdiesterase_TIM-brl"/>
</dbReference>